<feature type="binding site" evidence="7">
    <location>
        <begin position="306"/>
        <end position="308"/>
    </location>
    <ligand>
        <name>substrate</name>
    </ligand>
</feature>
<dbReference type="AlphaFoldDB" id="A0A1T4MIZ3"/>
<name>A0A1T4MIZ3_9FUSO</name>
<dbReference type="Gene3D" id="3.20.20.140">
    <property type="entry name" value="Metal-dependent hydrolases"/>
    <property type="match status" value="1"/>
</dbReference>
<dbReference type="GO" id="GO:0008448">
    <property type="term" value="F:N-acetylglucosamine-6-phosphate deacetylase activity"/>
    <property type="evidence" value="ECO:0007669"/>
    <property type="project" value="InterPro"/>
</dbReference>
<evidence type="ECO:0000256" key="4">
    <source>
        <dbReference type="ARBA" id="ARBA00023277"/>
    </source>
</evidence>
<evidence type="ECO:0000259" key="9">
    <source>
        <dbReference type="Pfam" id="PF01979"/>
    </source>
</evidence>
<dbReference type="SUPFAM" id="SSF51556">
    <property type="entry name" value="Metallo-dependent hydrolases"/>
    <property type="match status" value="1"/>
</dbReference>
<feature type="binding site" evidence="7">
    <location>
        <begin position="220"/>
        <end position="221"/>
    </location>
    <ligand>
        <name>substrate</name>
    </ligand>
</feature>
<gene>
    <name evidence="10" type="ORF">SAMN02745174_01244</name>
</gene>
<dbReference type="CDD" id="cd00854">
    <property type="entry name" value="NagA"/>
    <property type="match status" value="1"/>
</dbReference>
<evidence type="ECO:0000256" key="8">
    <source>
        <dbReference type="PIRSR" id="PIRSR038994-3"/>
    </source>
</evidence>
<feature type="binding site" evidence="8">
    <location>
        <position position="196"/>
    </location>
    <ligand>
        <name>Zn(2+)</name>
        <dbReference type="ChEBI" id="CHEBI:29105"/>
    </ligand>
</feature>
<dbReference type="InterPro" id="IPR006680">
    <property type="entry name" value="Amidohydro-rel"/>
</dbReference>
<feature type="binding site" evidence="7">
    <location>
        <position position="142"/>
    </location>
    <ligand>
        <name>substrate</name>
    </ligand>
</feature>
<comment type="cofactor">
    <cofactor evidence="8">
        <name>a divalent metal cation</name>
        <dbReference type="ChEBI" id="CHEBI:60240"/>
    </cofactor>
    <text evidence="8">Binds 1 divalent metal cation per subunit.</text>
</comment>
<feature type="domain" description="Amidohydrolase-related" evidence="9">
    <location>
        <begin position="53"/>
        <end position="379"/>
    </location>
</feature>
<dbReference type="EMBL" id="FUWX01000008">
    <property type="protein sequence ID" value="SJZ66837.1"/>
    <property type="molecule type" value="Genomic_DNA"/>
</dbReference>
<evidence type="ECO:0000313" key="10">
    <source>
        <dbReference type="EMBL" id="SJZ66837.1"/>
    </source>
</evidence>
<reference evidence="10 11" key="1">
    <citation type="submission" date="2017-02" db="EMBL/GenBank/DDBJ databases">
        <authorList>
            <person name="Peterson S.W."/>
        </authorList>
    </citation>
    <scope>NUCLEOTIDE SEQUENCE [LARGE SCALE GENOMIC DNA]</scope>
    <source>
        <strain evidence="10 11">ATCC 700028</strain>
    </source>
</reference>
<evidence type="ECO:0000256" key="1">
    <source>
        <dbReference type="ARBA" id="ARBA00010716"/>
    </source>
</evidence>
<dbReference type="Proteomes" id="UP000191153">
    <property type="component" value="Unassembled WGS sequence"/>
</dbReference>
<dbReference type="SUPFAM" id="SSF51338">
    <property type="entry name" value="Composite domain of metallo-dependent hydrolases"/>
    <property type="match status" value="1"/>
</dbReference>
<evidence type="ECO:0000256" key="3">
    <source>
        <dbReference type="ARBA" id="ARBA00022801"/>
    </source>
</evidence>
<dbReference type="FunFam" id="3.20.20.140:FF:000004">
    <property type="entry name" value="N-acetylglucosamine-6-phosphate deacetylase"/>
    <property type="match status" value="1"/>
</dbReference>
<accession>A0A1T4MIZ3</accession>
<evidence type="ECO:0000256" key="6">
    <source>
        <dbReference type="PIRSR" id="PIRSR038994-1"/>
    </source>
</evidence>
<dbReference type="InterPro" id="IPR011059">
    <property type="entry name" value="Metal-dep_hydrolase_composite"/>
</dbReference>
<feature type="binding site" evidence="7">
    <location>
        <position position="251"/>
    </location>
    <ligand>
        <name>substrate</name>
    </ligand>
</feature>
<evidence type="ECO:0000256" key="5">
    <source>
        <dbReference type="PIRNR" id="PIRNR038994"/>
    </source>
</evidence>
<feature type="binding site" evidence="7">
    <location>
        <position position="228"/>
    </location>
    <ligand>
        <name>substrate</name>
    </ligand>
</feature>
<protein>
    <submittedName>
        <fullName evidence="10">N-acetylglucosamine-6-phosphate deacetylase</fullName>
    </submittedName>
</protein>
<keyword evidence="2 8" id="KW-0479">Metal-binding</keyword>
<dbReference type="InterPro" id="IPR003764">
    <property type="entry name" value="GlcNAc_6-P_deAcase"/>
</dbReference>
<dbReference type="Pfam" id="PF22643">
    <property type="entry name" value="NagA_N"/>
    <property type="match status" value="1"/>
</dbReference>
<dbReference type="Pfam" id="PF01979">
    <property type="entry name" value="Amidohydro_1"/>
    <property type="match status" value="1"/>
</dbReference>
<dbReference type="InterPro" id="IPR032466">
    <property type="entry name" value="Metal_Hydrolase"/>
</dbReference>
<sequence length="379" mass="41405">MKAIINGKIFDGDKFLENKALVFENKKIINIVPMEALEERYPEAEIIDAKGGYVTPGFIDLQINGCGGVLFNDSVTRETLEIMNRTNLKYGCTSFTPTLITTGDENIINALELVGNMEDKEDIGVLGLHIEGPYISVAKKGIHNPKFIRKMDEAMLNKIVEKGTKATTIITVAPENISGEYISTLANSGIKVALGHTNATYKEVEEKKIFGISLATHLYNGMSSFAHREPGAAGAVLDMDIKAGIIVDGMHSDYAAVRIAKRIMGDRLYLVTDAVSPVGTDMEYFYFEGNKVYHKNGKCFGEDGTLGGSALTMDAGVRNLVNHVGITLEEAIRMATLYPAKAVNLDNKYGRLQPEAMADIVILNKELEVEKVFAKGNLV</sequence>
<dbReference type="RefSeq" id="WP_078693733.1">
    <property type="nucleotide sequence ID" value="NZ_FUWX01000008.1"/>
</dbReference>
<keyword evidence="3 5" id="KW-0378">Hydrolase</keyword>
<dbReference type="STRING" id="180163.SAMN02745174_01244"/>
<comment type="similarity">
    <text evidence="1 5">Belongs to the metallo-dependent hydrolases superfamily. NagA family.</text>
</comment>
<feature type="binding site" evidence="8">
    <location>
        <position position="217"/>
    </location>
    <ligand>
        <name>Zn(2+)</name>
        <dbReference type="ChEBI" id="CHEBI:29105"/>
    </ligand>
</feature>
<feature type="binding site" evidence="8">
    <location>
        <position position="131"/>
    </location>
    <ligand>
        <name>Zn(2+)</name>
        <dbReference type="ChEBI" id="CHEBI:29105"/>
    </ligand>
</feature>
<dbReference type="PANTHER" id="PTHR11113:SF14">
    <property type="entry name" value="N-ACETYLGLUCOSAMINE-6-PHOSPHATE DEACETYLASE"/>
    <property type="match status" value="1"/>
</dbReference>
<proteinExistence type="inferred from homology"/>
<dbReference type="PANTHER" id="PTHR11113">
    <property type="entry name" value="N-ACETYLGLUCOSAMINE-6-PHOSPHATE DEACETYLASE"/>
    <property type="match status" value="1"/>
</dbReference>
<dbReference type="NCBIfam" id="TIGR00221">
    <property type="entry name" value="nagA"/>
    <property type="match status" value="1"/>
</dbReference>
<feature type="active site" description="Proton donor/acceptor" evidence="6">
    <location>
        <position position="273"/>
    </location>
</feature>
<dbReference type="Gene3D" id="2.30.40.10">
    <property type="entry name" value="Urease, subunit C, domain 1"/>
    <property type="match status" value="1"/>
</dbReference>
<dbReference type="GO" id="GO:0046872">
    <property type="term" value="F:metal ion binding"/>
    <property type="evidence" value="ECO:0007669"/>
    <property type="project" value="UniProtKB-KW"/>
</dbReference>
<dbReference type="GO" id="GO:0006046">
    <property type="term" value="P:N-acetylglucosamine catabolic process"/>
    <property type="evidence" value="ECO:0007669"/>
    <property type="project" value="TreeGrafter"/>
</dbReference>
<evidence type="ECO:0000256" key="2">
    <source>
        <dbReference type="ARBA" id="ARBA00022723"/>
    </source>
</evidence>
<dbReference type="PIRSF" id="PIRSF038994">
    <property type="entry name" value="NagA"/>
    <property type="match status" value="1"/>
</dbReference>
<keyword evidence="11" id="KW-1185">Reference proteome</keyword>
<keyword evidence="4 5" id="KW-0119">Carbohydrate metabolism</keyword>
<organism evidence="10 11">
    <name type="scientific">Cetobacterium ceti</name>
    <dbReference type="NCBI Taxonomy" id="180163"/>
    <lineage>
        <taxon>Bacteria</taxon>
        <taxon>Fusobacteriati</taxon>
        <taxon>Fusobacteriota</taxon>
        <taxon>Fusobacteriia</taxon>
        <taxon>Fusobacteriales</taxon>
        <taxon>Fusobacteriaceae</taxon>
        <taxon>Cetobacterium</taxon>
    </lineage>
</organism>
<dbReference type="OrthoDB" id="9776488at2"/>
<evidence type="ECO:0000313" key="11">
    <source>
        <dbReference type="Proteomes" id="UP000191153"/>
    </source>
</evidence>
<evidence type="ECO:0000256" key="7">
    <source>
        <dbReference type="PIRSR" id="PIRSR038994-2"/>
    </source>
</evidence>